<dbReference type="Ensembl" id="ENSSSUT00005037541.1">
    <property type="protein sequence ID" value="ENSSSUP00005032912.1"/>
    <property type="gene ID" value="ENSSSUG00005021198.1"/>
</dbReference>
<reference evidence="1" key="2">
    <citation type="submission" date="2025-08" db="UniProtKB">
        <authorList>
            <consortium name="Ensembl"/>
        </authorList>
    </citation>
    <scope>IDENTIFICATION</scope>
</reference>
<reference evidence="1 2" key="1">
    <citation type="submission" date="2019-05" db="EMBL/GenBank/DDBJ databases">
        <title>A Chromosome-scale Meerkat (S. suricatta) Genome Assembly.</title>
        <authorList>
            <person name="Dudchenko O."/>
            <person name="Lieberman Aiden E."/>
            <person name="Tung J."/>
            <person name="Barreiro L.B."/>
            <person name="Clutton-Brock T.H."/>
        </authorList>
    </citation>
    <scope>NUCLEOTIDE SEQUENCE [LARGE SCALE GENOMIC DNA]</scope>
</reference>
<protein>
    <submittedName>
        <fullName evidence="1">Uncharacterized protein</fullName>
    </submittedName>
</protein>
<keyword evidence="2" id="KW-1185">Reference proteome</keyword>
<name>A0A673VGM0_SURSU</name>
<proteinExistence type="predicted"/>
<accession>A0A673VGM0</accession>
<organism evidence="1 2">
    <name type="scientific">Suricata suricatta</name>
    <name type="common">Meerkat</name>
    <dbReference type="NCBI Taxonomy" id="37032"/>
    <lineage>
        <taxon>Eukaryota</taxon>
        <taxon>Metazoa</taxon>
        <taxon>Chordata</taxon>
        <taxon>Craniata</taxon>
        <taxon>Vertebrata</taxon>
        <taxon>Euteleostomi</taxon>
        <taxon>Mammalia</taxon>
        <taxon>Eutheria</taxon>
        <taxon>Laurasiatheria</taxon>
        <taxon>Carnivora</taxon>
        <taxon>Feliformia</taxon>
        <taxon>Herpestidae</taxon>
        <taxon>Suricata</taxon>
    </lineage>
</organism>
<reference evidence="1" key="3">
    <citation type="submission" date="2025-09" db="UniProtKB">
        <authorList>
            <consortium name="Ensembl"/>
        </authorList>
    </citation>
    <scope>IDENTIFICATION</scope>
</reference>
<evidence type="ECO:0000313" key="2">
    <source>
        <dbReference type="Proteomes" id="UP000472268"/>
    </source>
</evidence>
<dbReference type="AlphaFoldDB" id="A0A673VGM0"/>
<evidence type="ECO:0000313" key="1">
    <source>
        <dbReference type="Ensembl" id="ENSSSUP00005032912.1"/>
    </source>
</evidence>
<dbReference type="Proteomes" id="UP000472268">
    <property type="component" value="Chromosome 10"/>
</dbReference>
<sequence length="77" mass="8693">MDPPSAGLFLGIPSSPTARPEARAHTQTCSQIHICTLEWAHTCMSTHVHKPAHLHACRYTCVFGRGLAERWYLHQRD</sequence>